<feature type="domain" description="DUF4236" evidence="2">
    <location>
        <begin position="26"/>
        <end position="79"/>
    </location>
</feature>
<gene>
    <name evidence="3" type="ORF">MGR_2922</name>
</gene>
<sequence>MRSYWRPFADTIAPAKTRDVGGNMGLRFRRRISLFPGVHLNVSGKGVSVSLGVPGANINLAPGRRPVLTTGIPGTGISFQQTLGDDVAPSPPPPQPQYIPGPSPTPYFQPWERGSYAKRSIESREVSSLTSASLVEVKDMLIAAKEERAYLVSEVSELRHALSSAKSRLGFLRFFLWRWAFKEKIAKAIEVVTEAEADLRAGEEALAQHGVNLDWTLTDDCKRRYDQVVETFKAAANCQIIWDIIHETHVDRVIARSAASRTIDRKSVHFSFGRPDIMPLFPEDSYPKVPKLQNANGADIYIFPGFLLLEGPSDFAIVEPGILDVTAMTTSFVEDDRVPGDSQVVGQTWQYVNKNGTPDRRYASNRAIPIASYGSLTMKTVTGFDEEYQFSNPISGLKFATAIRDWAMYMRSAH</sequence>
<feature type="compositionally biased region" description="Pro residues" evidence="1">
    <location>
        <begin position="89"/>
        <end position="100"/>
    </location>
</feature>
<dbReference type="InterPro" id="IPR025330">
    <property type="entry name" value="DUF4236"/>
</dbReference>
<proteinExistence type="predicted"/>
<evidence type="ECO:0000259" key="2">
    <source>
        <dbReference type="Pfam" id="PF14020"/>
    </source>
</evidence>
<evidence type="ECO:0000256" key="1">
    <source>
        <dbReference type="SAM" id="MobiDB-lite"/>
    </source>
</evidence>
<feature type="region of interest" description="Disordered" evidence="1">
    <location>
        <begin position="81"/>
        <end position="100"/>
    </location>
</feature>
<accession>A4U3E8</accession>
<dbReference type="EMBL" id="CU459003">
    <property type="protein sequence ID" value="CAM77405.1"/>
    <property type="molecule type" value="Genomic_DNA"/>
</dbReference>
<dbReference type="Pfam" id="PF14020">
    <property type="entry name" value="DUF4236"/>
    <property type="match status" value="1"/>
</dbReference>
<dbReference type="AlphaFoldDB" id="A4U3E8"/>
<evidence type="ECO:0000313" key="3">
    <source>
        <dbReference type="EMBL" id="CAM77405.1"/>
    </source>
</evidence>
<organism evidence="3">
    <name type="scientific">Magnetospirillum gryphiswaldense</name>
    <dbReference type="NCBI Taxonomy" id="55518"/>
    <lineage>
        <taxon>Bacteria</taxon>
        <taxon>Pseudomonadati</taxon>
        <taxon>Pseudomonadota</taxon>
        <taxon>Alphaproteobacteria</taxon>
        <taxon>Rhodospirillales</taxon>
        <taxon>Rhodospirillaceae</taxon>
        <taxon>Magnetospirillum</taxon>
    </lineage>
</organism>
<name>A4U3E8_9PROT</name>
<reference evidence="3" key="1">
    <citation type="journal article" date="2007" name="J. Bacteriol.">
        <title>Comparative genome analysis of four magnetotactic bacteria reveals a complex set of group-specific genes implicated in magnetosome biomineralization and function.</title>
        <authorList>
            <person name="Richter M."/>
            <person name="Kube M."/>
            <person name="Bazylinski D.A."/>
            <person name="Lombardot T."/>
            <person name="Gloeckner F.O."/>
            <person name="Reinhardt R."/>
            <person name="Schueler D."/>
        </authorList>
    </citation>
    <scope>NUCLEOTIDE SEQUENCE</scope>
    <source>
        <strain evidence="3">MSR-1</strain>
    </source>
</reference>
<protein>
    <recommendedName>
        <fullName evidence="2">DUF4236 domain-containing protein</fullName>
    </recommendedName>
</protein>